<keyword evidence="2" id="KW-0378">Hydrolase</keyword>
<dbReference type="GO" id="GO:0016042">
    <property type="term" value="P:lipid catabolic process"/>
    <property type="evidence" value="ECO:0007669"/>
    <property type="project" value="UniProtKB-KW"/>
</dbReference>
<dbReference type="PANTHER" id="PTHR45648:SF180">
    <property type="entry name" value="OS04G0561800 PROTEIN"/>
    <property type="match status" value="1"/>
</dbReference>
<protein>
    <submittedName>
        <fullName evidence="6">GDSL esterase/lipase At5g63170-like</fullName>
    </submittedName>
</protein>
<feature type="signal peptide" evidence="4">
    <location>
        <begin position="1"/>
        <end position="28"/>
    </location>
</feature>
<keyword evidence="4" id="KW-0732">Signal</keyword>
<evidence type="ECO:0000313" key="6">
    <source>
        <dbReference type="RefSeq" id="XP_039120084.1"/>
    </source>
</evidence>
<gene>
    <name evidence="6" type="primary">LOC120256490</name>
</gene>
<sequence length="375" mass="41431">MAAPLQYSLLLLPFLCLFLALAFSSGEADPKVPAIFIFGDSSADVGNSKYLSGGQDYYNNFLPYGIDYPSKNARHPTGRYSNGYNGADALAQIMGFKESPPPFRSLLIDNNTCEIDITQAMKGLNFASGGSRLLTESSDGVISMTEQVKCFRKFRSQLTTPYPLLSESLFLISIGDNDIGAFLSETYHKRNDTDFNIFIETASFISNLTATYRNHIMDLYELGGRKFGIVNFVPVGYIPRANVVSRNDTNVLNILPWLCNIALKVLMNNLSSTLPGMKYSIGNSYAVFMKIIDNPGAYGFKNVTDPCCGSALYGCNQTATVCSDRSQYLFWDNVHPTMATAEVFGNLVYDGSTEFASPINFKKLVEDYNELTSVY</sequence>
<evidence type="ECO:0000313" key="5">
    <source>
        <dbReference type="Proteomes" id="UP001515500"/>
    </source>
</evidence>
<keyword evidence="5" id="KW-1185">Reference proteome</keyword>
<keyword evidence="3" id="KW-0443">Lipid metabolism</keyword>
<dbReference type="PANTHER" id="PTHR45648">
    <property type="entry name" value="GDSL LIPASE/ACYLHYDROLASE FAMILY PROTEIN (AFU_ORTHOLOGUE AFUA_4G14700)"/>
    <property type="match status" value="1"/>
</dbReference>
<dbReference type="InterPro" id="IPR051058">
    <property type="entry name" value="GDSL_Est/Lipase"/>
</dbReference>
<dbReference type="GeneID" id="120256490"/>
<keyword evidence="3" id="KW-0442">Lipid degradation</keyword>
<dbReference type="InterPro" id="IPR036514">
    <property type="entry name" value="SGNH_hydro_sf"/>
</dbReference>
<evidence type="ECO:0000256" key="2">
    <source>
        <dbReference type="ARBA" id="ARBA00022801"/>
    </source>
</evidence>
<dbReference type="GO" id="GO:0016788">
    <property type="term" value="F:hydrolase activity, acting on ester bonds"/>
    <property type="evidence" value="ECO:0007669"/>
    <property type="project" value="InterPro"/>
</dbReference>
<feature type="chain" id="PRO_5044190316" evidence="4">
    <location>
        <begin position="29"/>
        <end position="375"/>
    </location>
</feature>
<accession>A0AB40AZ62</accession>
<dbReference type="Pfam" id="PF00657">
    <property type="entry name" value="Lipase_GDSL"/>
    <property type="match status" value="1"/>
</dbReference>
<name>A0AB40AZ62_DIOCR</name>
<evidence type="ECO:0000256" key="1">
    <source>
        <dbReference type="ARBA" id="ARBA00008668"/>
    </source>
</evidence>
<organism evidence="5 6">
    <name type="scientific">Dioscorea cayennensis subsp. rotundata</name>
    <name type="common">White Guinea yam</name>
    <name type="synonym">Dioscorea rotundata</name>
    <dbReference type="NCBI Taxonomy" id="55577"/>
    <lineage>
        <taxon>Eukaryota</taxon>
        <taxon>Viridiplantae</taxon>
        <taxon>Streptophyta</taxon>
        <taxon>Embryophyta</taxon>
        <taxon>Tracheophyta</taxon>
        <taxon>Spermatophyta</taxon>
        <taxon>Magnoliopsida</taxon>
        <taxon>Liliopsida</taxon>
        <taxon>Dioscoreales</taxon>
        <taxon>Dioscoreaceae</taxon>
        <taxon>Dioscorea</taxon>
    </lineage>
</organism>
<dbReference type="InterPro" id="IPR001087">
    <property type="entry name" value="GDSL"/>
</dbReference>
<dbReference type="Proteomes" id="UP001515500">
    <property type="component" value="Unplaced"/>
</dbReference>
<reference evidence="6" key="1">
    <citation type="submission" date="2025-08" db="UniProtKB">
        <authorList>
            <consortium name="RefSeq"/>
        </authorList>
    </citation>
    <scope>IDENTIFICATION</scope>
</reference>
<dbReference type="Gene3D" id="3.40.50.1110">
    <property type="entry name" value="SGNH hydrolase"/>
    <property type="match status" value="1"/>
</dbReference>
<proteinExistence type="inferred from homology"/>
<dbReference type="RefSeq" id="XP_039120084.1">
    <property type="nucleotide sequence ID" value="XM_039264150.1"/>
</dbReference>
<dbReference type="InterPro" id="IPR035669">
    <property type="entry name" value="SGNH_plant_lipase-like"/>
</dbReference>
<evidence type="ECO:0000256" key="4">
    <source>
        <dbReference type="SAM" id="SignalP"/>
    </source>
</evidence>
<dbReference type="AlphaFoldDB" id="A0AB40AZ62"/>
<dbReference type="CDD" id="cd01837">
    <property type="entry name" value="SGNH_plant_lipase_like"/>
    <property type="match status" value="1"/>
</dbReference>
<evidence type="ECO:0000256" key="3">
    <source>
        <dbReference type="ARBA" id="ARBA00022963"/>
    </source>
</evidence>
<comment type="similarity">
    <text evidence="1">Belongs to the 'GDSL' lipolytic enzyme family.</text>
</comment>